<organism evidence="3 4">
    <name type="scientific">Dawidia cretensis</name>
    <dbReference type="NCBI Taxonomy" id="2782350"/>
    <lineage>
        <taxon>Bacteria</taxon>
        <taxon>Pseudomonadati</taxon>
        <taxon>Bacteroidota</taxon>
        <taxon>Cytophagia</taxon>
        <taxon>Cytophagales</taxon>
        <taxon>Chryseotaleaceae</taxon>
        <taxon>Dawidia</taxon>
    </lineage>
</organism>
<dbReference type="AlphaFoldDB" id="A0AAP2E0W2"/>
<reference evidence="3 4" key="1">
    <citation type="submission" date="2021-05" db="EMBL/GenBank/DDBJ databases">
        <title>A Polyphasic approach of four new species of the genus Ohtaekwangia: Ohtaekwangia histidinii sp. nov., Ohtaekwangia cretensis sp. nov., Ohtaekwangia indiensis sp. nov., Ohtaekwangia reichenbachii sp. nov. from diverse environment.</title>
        <authorList>
            <person name="Octaviana S."/>
        </authorList>
    </citation>
    <scope>NUCLEOTIDE SEQUENCE [LARGE SCALE GENOMIC DNA]</scope>
    <source>
        <strain evidence="3 4">PWU5</strain>
    </source>
</reference>
<dbReference type="PANTHER" id="PTHR33741">
    <property type="entry name" value="TRANSMEMBRANE PROTEIN DDB_G0269096-RELATED"/>
    <property type="match status" value="1"/>
</dbReference>
<evidence type="ECO:0000259" key="2">
    <source>
        <dbReference type="Pfam" id="PF04982"/>
    </source>
</evidence>
<dbReference type="Pfam" id="PF04982">
    <property type="entry name" value="TM_HPP"/>
    <property type="match status" value="1"/>
</dbReference>
<evidence type="ECO:0000313" key="4">
    <source>
        <dbReference type="Proteomes" id="UP001319080"/>
    </source>
</evidence>
<comment type="caution">
    <text evidence="3">The sequence shown here is derived from an EMBL/GenBank/DDBJ whole genome shotgun (WGS) entry which is preliminary data.</text>
</comment>
<protein>
    <submittedName>
        <fullName evidence="3">HPP family protein</fullName>
    </submittedName>
</protein>
<feature type="domain" description="HPP transmembrane region" evidence="2">
    <location>
        <begin position="17"/>
        <end position="165"/>
    </location>
</feature>
<keyword evidence="4" id="KW-1185">Reference proteome</keyword>
<keyword evidence="1" id="KW-0812">Transmembrane</keyword>
<keyword evidence="1" id="KW-0472">Membrane</keyword>
<dbReference type="PANTHER" id="PTHR33741:SF5">
    <property type="entry name" value="TRANSMEMBRANE PROTEIN DDB_G0269096-RELATED"/>
    <property type="match status" value="1"/>
</dbReference>
<name>A0AAP2E0W2_9BACT</name>
<feature type="transmembrane region" description="Helical" evidence="1">
    <location>
        <begin position="75"/>
        <end position="93"/>
    </location>
</feature>
<keyword evidence="1" id="KW-1133">Transmembrane helix</keyword>
<sequence>MKRYIVKFRTREQVPGSPPPSHILSSALGALIAISAVTLLTQTTEIPFMMAPFGATCVLAFGVIDSPLAQPRNIIGGHVIAAVIAVLCAYLLGNTWYSLAIGVSASIAAMQITKTVHPPAGATPLVIIFAQPHWTFIFYPVLTGSLVIVIIALLFNNIFRTRRYPRYWR</sequence>
<proteinExistence type="predicted"/>
<dbReference type="RefSeq" id="WP_254086671.1">
    <property type="nucleotide sequence ID" value="NZ_JAHESE010000029.1"/>
</dbReference>
<accession>A0AAP2E0W2</accession>
<dbReference type="InterPro" id="IPR007065">
    <property type="entry name" value="HPP"/>
</dbReference>
<dbReference type="InterPro" id="IPR058581">
    <property type="entry name" value="TM_HPP"/>
</dbReference>
<evidence type="ECO:0000313" key="3">
    <source>
        <dbReference type="EMBL" id="MBT1711095.1"/>
    </source>
</evidence>
<evidence type="ECO:0000256" key="1">
    <source>
        <dbReference type="SAM" id="Phobius"/>
    </source>
</evidence>
<dbReference type="EMBL" id="JAHESE010000029">
    <property type="protein sequence ID" value="MBT1711095.1"/>
    <property type="molecule type" value="Genomic_DNA"/>
</dbReference>
<gene>
    <name evidence="3" type="ORF">KK062_22825</name>
</gene>
<feature type="transmembrane region" description="Helical" evidence="1">
    <location>
        <begin position="21"/>
        <end position="40"/>
    </location>
</feature>
<feature type="transmembrane region" description="Helical" evidence="1">
    <location>
        <begin position="46"/>
        <end position="63"/>
    </location>
</feature>
<feature type="transmembrane region" description="Helical" evidence="1">
    <location>
        <begin position="136"/>
        <end position="159"/>
    </location>
</feature>
<dbReference type="Proteomes" id="UP001319080">
    <property type="component" value="Unassembled WGS sequence"/>
</dbReference>